<keyword evidence="3" id="KW-1185">Reference proteome</keyword>
<reference evidence="2 3" key="1">
    <citation type="submission" date="2020-08" db="EMBL/GenBank/DDBJ databases">
        <title>Genomic Encyclopedia of Type Strains, Phase III (KMG-III): the genomes of soil and plant-associated and newly described type strains.</title>
        <authorList>
            <person name="Whitman W."/>
        </authorList>
    </citation>
    <scope>NUCLEOTIDE SEQUENCE [LARGE SCALE GENOMIC DNA]</scope>
    <source>
        <strain evidence="2 3">CECT 8234</strain>
    </source>
</reference>
<protein>
    <submittedName>
        <fullName evidence="2">Multiple sugar transport system substrate-binding protein</fullName>
    </submittedName>
</protein>
<dbReference type="AlphaFoldDB" id="A0A7W5GDN6"/>
<accession>A0A7W5GDN6</accession>
<gene>
    <name evidence="2" type="ORF">FHS16_005370</name>
</gene>
<dbReference type="Pfam" id="PF01547">
    <property type="entry name" value="SBP_bac_1"/>
    <property type="match status" value="1"/>
</dbReference>
<comment type="caution">
    <text evidence="2">The sequence shown here is derived from an EMBL/GenBank/DDBJ whole genome shotgun (WGS) entry which is preliminary data.</text>
</comment>
<dbReference type="CDD" id="cd13585">
    <property type="entry name" value="PBP2_TMBP_like"/>
    <property type="match status" value="1"/>
</dbReference>
<keyword evidence="2" id="KW-0762">Sugar transport</keyword>
<dbReference type="Gene3D" id="3.40.190.10">
    <property type="entry name" value="Periplasmic binding protein-like II"/>
    <property type="match status" value="1"/>
</dbReference>
<dbReference type="PANTHER" id="PTHR43649">
    <property type="entry name" value="ARABINOSE-BINDING PROTEIN-RELATED"/>
    <property type="match status" value="1"/>
</dbReference>
<dbReference type="EMBL" id="JACHXW010000023">
    <property type="protein sequence ID" value="MBB3155262.1"/>
    <property type="molecule type" value="Genomic_DNA"/>
</dbReference>
<dbReference type="SUPFAM" id="SSF53850">
    <property type="entry name" value="Periplasmic binding protein-like II"/>
    <property type="match status" value="1"/>
</dbReference>
<proteinExistence type="predicted"/>
<dbReference type="PROSITE" id="PS51257">
    <property type="entry name" value="PROKAR_LIPOPROTEIN"/>
    <property type="match status" value="1"/>
</dbReference>
<feature type="chain" id="PRO_5038627274" evidence="1">
    <location>
        <begin position="23"/>
        <end position="432"/>
    </location>
</feature>
<evidence type="ECO:0000313" key="3">
    <source>
        <dbReference type="Proteomes" id="UP000518605"/>
    </source>
</evidence>
<keyword evidence="2" id="KW-0813">Transport</keyword>
<feature type="signal peptide" evidence="1">
    <location>
        <begin position="1"/>
        <end position="22"/>
    </location>
</feature>
<keyword evidence="1" id="KW-0732">Signal</keyword>
<dbReference type="RefSeq" id="WP_183569797.1">
    <property type="nucleotide sequence ID" value="NZ_CBCSLB010000021.1"/>
</dbReference>
<dbReference type="PANTHER" id="PTHR43649:SF12">
    <property type="entry name" value="DIACETYLCHITOBIOSE BINDING PROTEIN DASA"/>
    <property type="match status" value="1"/>
</dbReference>
<dbReference type="Proteomes" id="UP000518605">
    <property type="component" value="Unassembled WGS sequence"/>
</dbReference>
<evidence type="ECO:0000313" key="2">
    <source>
        <dbReference type="EMBL" id="MBB3155262.1"/>
    </source>
</evidence>
<organism evidence="2 3">
    <name type="scientific">Paenibacillus endophyticus</name>
    <dbReference type="NCBI Taxonomy" id="1294268"/>
    <lineage>
        <taxon>Bacteria</taxon>
        <taxon>Bacillati</taxon>
        <taxon>Bacillota</taxon>
        <taxon>Bacilli</taxon>
        <taxon>Bacillales</taxon>
        <taxon>Paenibacillaceae</taxon>
        <taxon>Paenibacillus</taxon>
    </lineage>
</organism>
<evidence type="ECO:0000256" key="1">
    <source>
        <dbReference type="SAM" id="SignalP"/>
    </source>
</evidence>
<sequence>MKKWVGFSLSLVLLASMLAGCAANKTSEGNHNKKADGEKVSLKFSIWGNDTHKQMYDAMIEKYKVDHPNIDVEIMTIPATDYQQKLSVMMASKTSPDVMWMMERAIPQFLGAGQLADLSSLKSDAAYKFDDLYPSTLDLLTKDGSIYGIPFSTPPNMIYYNQSLFESKGLKTPKELYGEGKWTYDEMVKAAEAIAEPEQGLFGVNLIRPNGWTTSWIESLQTLVWAFDADYFSEDGKTFTLNSKEGEQAIQFFSDAMFKSRIHPKPGDQTTFETGKIAMQQELFSYMGKAKAITDFKWDIAPMPSGAGGQGVTLGYAGYVVTEGSPHQAEAIELVKYLTNQENMAITSQFFVPSRQSVLESETFLNQGPSPESVKTAVLEQIAKGKVRQAFTNFQKIDEKMKIGFDSIYTQSATVSEFLKSLEKDITPVLNP</sequence>
<dbReference type="InterPro" id="IPR006059">
    <property type="entry name" value="SBP"/>
</dbReference>
<name>A0A7W5GDN6_9BACL</name>
<dbReference type="InterPro" id="IPR050490">
    <property type="entry name" value="Bact_solute-bd_prot1"/>
</dbReference>